<reference evidence="8" key="2">
    <citation type="submission" date="2015-01" db="EMBL/GenBank/DDBJ databases">
        <title>Evolutionary Origins and Diversification of the Mycorrhizal Mutualists.</title>
        <authorList>
            <consortium name="DOE Joint Genome Institute"/>
            <consortium name="Mycorrhizal Genomics Consortium"/>
            <person name="Kohler A."/>
            <person name="Kuo A."/>
            <person name="Nagy L.G."/>
            <person name="Floudas D."/>
            <person name="Copeland A."/>
            <person name="Barry K.W."/>
            <person name="Cichocki N."/>
            <person name="Veneault-Fourrey C."/>
            <person name="LaButti K."/>
            <person name="Lindquist E.A."/>
            <person name="Lipzen A."/>
            <person name="Lundell T."/>
            <person name="Morin E."/>
            <person name="Murat C."/>
            <person name="Riley R."/>
            <person name="Ohm R."/>
            <person name="Sun H."/>
            <person name="Tunlid A."/>
            <person name="Henrissat B."/>
            <person name="Grigoriev I.V."/>
            <person name="Hibbett D.S."/>
            <person name="Martin F."/>
        </authorList>
    </citation>
    <scope>NUCLEOTIDE SEQUENCE [LARGE SCALE GENOMIC DNA]</scope>
    <source>
        <strain evidence="8">Zn</strain>
    </source>
</reference>
<keyword evidence="3" id="KW-0805">Transcription regulation</keyword>
<dbReference type="InterPro" id="IPR013907">
    <property type="entry name" value="Sds3"/>
</dbReference>
<evidence type="ECO:0008006" key="9">
    <source>
        <dbReference type="Google" id="ProtNLM"/>
    </source>
</evidence>
<feature type="compositionally biased region" description="Basic residues" evidence="6">
    <location>
        <begin position="539"/>
        <end position="550"/>
    </location>
</feature>
<name>A0A0C3HMZ6_OIDMZ</name>
<dbReference type="Proteomes" id="UP000054321">
    <property type="component" value="Unassembled WGS sequence"/>
</dbReference>
<accession>A0A0C3HMZ6</accession>
<feature type="region of interest" description="Disordered" evidence="6">
    <location>
        <begin position="206"/>
        <end position="269"/>
    </location>
</feature>
<dbReference type="STRING" id="913774.A0A0C3HMZ6"/>
<dbReference type="OrthoDB" id="70376at2759"/>
<protein>
    <recommendedName>
        <fullName evidence="9">Deacetylase complex subunit Sds3</fullName>
    </recommendedName>
</protein>
<organism evidence="7 8">
    <name type="scientific">Oidiodendron maius (strain Zn)</name>
    <dbReference type="NCBI Taxonomy" id="913774"/>
    <lineage>
        <taxon>Eukaryota</taxon>
        <taxon>Fungi</taxon>
        <taxon>Dikarya</taxon>
        <taxon>Ascomycota</taxon>
        <taxon>Pezizomycotina</taxon>
        <taxon>Leotiomycetes</taxon>
        <taxon>Leotiomycetes incertae sedis</taxon>
        <taxon>Myxotrichaceae</taxon>
        <taxon>Oidiodendron</taxon>
    </lineage>
</organism>
<evidence type="ECO:0000256" key="6">
    <source>
        <dbReference type="SAM" id="MobiDB-lite"/>
    </source>
</evidence>
<evidence type="ECO:0000313" key="7">
    <source>
        <dbReference type="EMBL" id="KIN03672.1"/>
    </source>
</evidence>
<feature type="region of interest" description="Disordered" evidence="6">
    <location>
        <begin position="501"/>
        <end position="550"/>
    </location>
</feature>
<evidence type="ECO:0000256" key="3">
    <source>
        <dbReference type="ARBA" id="ARBA00023015"/>
    </source>
</evidence>
<gene>
    <name evidence="7" type="ORF">OIDMADRAFT_193453</name>
</gene>
<dbReference type="EMBL" id="KN832873">
    <property type="protein sequence ID" value="KIN03672.1"/>
    <property type="molecule type" value="Genomic_DNA"/>
</dbReference>
<dbReference type="SMART" id="SM01401">
    <property type="entry name" value="Sds3"/>
    <property type="match status" value="1"/>
</dbReference>
<evidence type="ECO:0000256" key="1">
    <source>
        <dbReference type="ARBA" id="ARBA00004123"/>
    </source>
</evidence>
<keyword evidence="2" id="KW-0678">Repressor</keyword>
<comment type="subcellular location">
    <subcellularLocation>
        <location evidence="1">Nucleus</location>
    </subcellularLocation>
</comment>
<evidence type="ECO:0000256" key="5">
    <source>
        <dbReference type="ARBA" id="ARBA00023242"/>
    </source>
</evidence>
<feature type="region of interest" description="Disordered" evidence="6">
    <location>
        <begin position="319"/>
        <end position="370"/>
    </location>
</feature>
<sequence length="550" mass="60282">MAMSPSPQLSPVLGASYKMERHHTNSPPQQLSKRDKRRTLLADRLEEITRHFSQNRDIHYREQLQALQIDMNLIMEADALGKEPLPSSPGSIEALVEGNVKALRKTAAANPPPRAGKLYAAFAKEINDAIEERDAALTMHKREHEVKMNELNAAHTYRMKLAAGEHRALASTLRDRLINSITSKKNRLSKDKDSLEISDSNALLLHPNQFGLTNPSSPGVHGKRATRGRRDPDDLSSFADGNKRKRKAADSDESPAPTRPRLDNDNSTPLWFSEKQRMAAQQAGAVFSIDKLFTEKELSMTYNTAALAAHTHMQRHHPFNDDIYAAPNDRSDGSTDPDGAAGENEGEDDDESVPSGAGMERQYSHATRSTRAANVAGNFITGLGIDAITDLNYPGNMAALTKQVPKLPPPLASVMQKGYIKGEGANGVQGLSADDAAAEIELIRQARLYNDRKGFGRNLDLENGGRNLLEAASAPRKYHYFVRSEDKHLLESGIRATLRESNVRGEVPTPGGEMMSRANSHLGGSPMSRQLTGEETSSRGRKRKPVAAAT</sequence>
<dbReference type="GO" id="GO:0005654">
    <property type="term" value="C:nucleoplasm"/>
    <property type="evidence" value="ECO:0007669"/>
    <property type="project" value="UniProtKB-ARBA"/>
</dbReference>
<dbReference type="GO" id="GO:0010468">
    <property type="term" value="P:regulation of gene expression"/>
    <property type="evidence" value="ECO:0007669"/>
    <property type="project" value="UniProtKB-ARBA"/>
</dbReference>
<dbReference type="HOGENOM" id="CLU_031130_1_0_1"/>
<dbReference type="AlphaFoldDB" id="A0A0C3HMZ6"/>
<proteinExistence type="predicted"/>
<dbReference type="InParanoid" id="A0A0C3HMZ6"/>
<evidence type="ECO:0000256" key="2">
    <source>
        <dbReference type="ARBA" id="ARBA00022491"/>
    </source>
</evidence>
<dbReference type="PANTHER" id="PTHR21964">
    <property type="entry name" value="BREAST CANCER METASTASIS-SUPPRESSOR 1"/>
    <property type="match status" value="1"/>
</dbReference>
<dbReference type="Pfam" id="PF08598">
    <property type="entry name" value="Sds3"/>
    <property type="match status" value="1"/>
</dbReference>
<evidence type="ECO:0000313" key="8">
    <source>
        <dbReference type="Proteomes" id="UP000054321"/>
    </source>
</evidence>
<keyword evidence="5" id="KW-0539">Nucleus</keyword>
<reference evidence="7 8" key="1">
    <citation type="submission" date="2014-04" db="EMBL/GenBank/DDBJ databases">
        <authorList>
            <consortium name="DOE Joint Genome Institute"/>
            <person name="Kuo A."/>
            <person name="Martino E."/>
            <person name="Perotto S."/>
            <person name="Kohler A."/>
            <person name="Nagy L.G."/>
            <person name="Floudas D."/>
            <person name="Copeland A."/>
            <person name="Barry K.W."/>
            <person name="Cichocki N."/>
            <person name="Veneault-Fourrey C."/>
            <person name="LaButti K."/>
            <person name="Lindquist E.A."/>
            <person name="Lipzen A."/>
            <person name="Lundell T."/>
            <person name="Morin E."/>
            <person name="Murat C."/>
            <person name="Sun H."/>
            <person name="Tunlid A."/>
            <person name="Henrissat B."/>
            <person name="Grigoriev I.V."/>
            <person name="Hibbett D.S."/>
            <person name="Martin F."/>
            <person name="Nordberg H.P."/>
            <person name="Cantor M.N."/>
            <person name="Hua S.X."/>
        </authorList>
    </citation>
    <scope>NUCLEOTIDE SEQUENCE [LARGE SCALE GENOMIC DNA]</scope>
    <source>
        <strain evidence="7 8">Zn</strain>
    </source>
</reference>
<keyword evidence="8" id="KW-1185">Reference proteome</keyword>
<keyword evidence="4" id="KW-0804">Transcription</keyword>
<evidence type="ECO:0000256" key="4">
    <source>
        <dbReference type="ARBA" id="ARBA00023163"/>
    </source>
</evidence>